<dbReference type="Pfam" id="PF01943">
    <property type="entry name" value="Polysacc_synt"/>
    <property type="match status" value="1"/>
</dbReference>
<dbReference type="RefSeq" id="WP_309048372.1">
    <property type="nucleotide sequence ID" value="NZ_JAVIGA010000035.1"/>
</dbReference>
<comment type="caution">
    <text evidence="7">The sequence shown here is derived from an EMBL/GenBank/DDBJ whole genome shotgun (WGS) entry which is preliminary data.</text>
</comment>
<name>A0AAJ1YJP5_SERFO</name>
<keyword evidence="2" id="KW-1003">Cell membrane</keyword>
<feature type="transmembrane region" description="Helical" evidence="6">
    <location>
        <begin position="346"/>
        <end position="367"/>
    </location>
</feature>
<feature type="transmembrane region" description="Helical" evidence="6">
    <location>
        <begin position="76"/>
        <end position="98"/>
    </location>
</feature>
<evidence type="ECO:0000256" key="1">
    <source>
        <dbReference type="ARBA" id="ARBA00004651"/>
    </source>
</evidence>
<feature type="transmembrane region" description="Helical" evidence="6">
    <location>
        <begin position="110"/>
        <end position="132"/>
    </location>
</feature>
<feature type="transmembrane region" description="Helical" evidence="6">
    <location>
        <begin position="318"/>
        <end position="339"/>
    </location>
</feature>
<dbReference type="Proteomes" id="UP001224622">
    <property type="component" value="Unassembled WGS sequence"/>
</dbReference>
<accession>A0AAJ1YJP5</accession>
<feature type="transmembrane region" description="Helical" evidence="6">
    <location>
        <begin position="5"/>
        <end position="26"/>
    </location>
</feature>
<reference evidence="7" key="1">
    <citation type="submission" date="2023-08" db="EMBL/GenBank/DDBJ databases">
        <title>The Comparative Genomic Analysis of Yersiniaceae from Polar Regions.</title>
        <authorList>
            <person name="Goncharov A."/>
            <person name="Aslanov B."/>
            <person name="Kolodzhieva V."/>
            <person name="Azarov D."/>
            <person name="Mochov A."/>
            <person name="Lebedeva E."/>
        </authorList>
    </citation>
    <scope>NUCLEOTIDE SEQUENCE</scope>
    <source>
        <strain evidence="7">Vf</strain>
    </source>
</reference>
<evidence type="ECO:0000256" key="6">
    <source>
        <dbReference type="SAM" id="Phobius"/>
    </source>
</evidence>
<feature type="transmembrane region" description="Helical" evidence="6">
    <location>
        <begin position="168"/>
        <end position="186"/>
    </location>
</feature>
<evidence type="ECO:0000313" key="7">
    <source>
        <dbReference type="EMBL" id="MDQ9129365.1"/>
    </source>
</evidence>
<dbReference type="AlphaFoldDB" id="A0AAJ1YJP5"/>
<dbReference type="InterPro" id="IPR002797">
    <property type="entry name" value="Polysacc_synth"/>
</dbReference>
<keyword evidence="4 6" id="KW-1133">Transmembrane helix</keyword>
<evidence type="ECO:0000256" key="2">
    <source>
        <dbReference type="ARBA" id="ARBA00022475"/>
    </source>
</evidence>
<feature type="transmembrane region" description="Helical" evidence="6">
    <location>
        <begin position="144"/>
        <end position="162"/>
    </location>
</feature>
<dbReference type="InterPro" id="IPR050833">
    <property type="entry name" value="Poly_Biosynth_Transport"/>
</dbReference>
<evidence type="ECO:0000313" key="8">
    <source>
        <dbReference type="Proteomes" id="UP001224622"/>
    </source>
</evidence>
<proteinExistence type="predicted"/>
<gene>
    <name evidence="7" type="ORF">RDT67_23380</name>
</gene>
<feature type="transmembrane region" description="Helical" evidence="6">
    <location>
        <begin position="218"/>
        <end position="238"/>
    </location>
</feature>
<dbReference type="GO" id="GO:0005886">
    <property type="term" value="C:plasma membrane"/>
    <property type="evidence" value="ECO:0007669"/>
    <property type="project" value="UniProtKB-SubCell"/>
</dbReference>
<protein>
    <submittedName>
        <fullName evidence="7">Oligosaccharide flippase family protein</fullName>
    </submittedName>
</protein>
<feature type="transmembrane region" description="Helical" evidence="6">
    <location>
        <begin position="38"/>
        <end position="64"/>
    </location>
</feature>
<dbReference type="PANTHER" id="PTHR30250">
    <property type="entry name" value="PST FAMILY PREDICTED COLANIC ACID TRANSPORTER"/>
    <property type="match status" value="1"/>
</dbReference>
<feature type="transmembrane region" description="Helical" evidence="6">
    <location>
        <begin position="379"/>
        <end position="399"/>
    </location>
</feature>
<feature type="transmembrane region" description="Helical" evidence="6">
    <location>
        <begin position="280"/>
        <end position="298"/>
    </location>
</feature>
<evidence type="ECO:0000256" key="4">
    <source>
        <dbReference type="ARBA" id="ARBA00022989"/>
    </source>
</evidence>
<keyword evidence="5 6" id="KW-0472">Membrane</keyword>
<comment type="subcellular location">
    <subcellularLocation>
        <location evidence="1">Cell membrane</location>
        <topology evidence="1">Multi-pass membrane protein</topology>
    </subcellularLocation>
</comment>
<evidence type="ECO:0000256" key="5">
    <source>
        <dbReference type="ARBA" id="ARBA00023136"/>
    </source>
</evidence>
<evidence type="ECO:0000256" key="3">
    <source>
        <dbReference type="ARBA" id="ARBA00022692"/>
    </source>
</evidence>
<keyword evidence="3 6" id="KW-0812">Transmembrane</keyword>
<dbReference type="EMBL" id="JAVIGA010000035">
    <property type="protein sequence ID" value="MDQ9129365.1"/>
    <property type="molecule type" value="Genomic_DNA"/>
</dbReference>
<feature type="transmembrane region" description="Helical" evidence="6">
    <location>
        <begin position="244"/>
        <end position="268"/>
    </location>
</feature>
<sequence length="407" mass="44862">MYRKIFSSLAVSVFIKLISFIASIVIARSLGVEGRGELAIILAVYGVAVLIGNFGFIDSFLVFLKERKKDISGSMLFIWCYSLSAGIVVGLIAFLYVWHTQSNRDMHITMMIYAISCPIAIFTALMLNVAIIKEETKIFNISRAMQGVLYVIFVLSFSVYYLNVRLVIVSLLLSLLISASYLYYMLRAKHSKNLSVVLNRSRLLEYVRGCGKLSVSNFMITFTYGLSSLLPIFYLSTFSNLSTVGVYSVSFNLICLGVSLIMPSMAIITAANNDKFSVKNLILITCFLSIIGVIVAYYSADIFFEVVYGASFNKAGQVFTFLVPYAFLLISAQILSAILRGASRASLAAACCIGSLLISVIILFVATKSDVERVMAINISLSIYSSLAFALQAAAIIYIRRNNIICN</sequence>
<dbReference type="PANTHER" id="PTHR30250:SF11">
    <property type="entry name" value="O-ANTIGEN TRANSPORTER-RELATED"/>
    <property type="match status" value="1"/>
</dbReference>
<organism evidence="7 8">
    <name type="scientific">Serratia fonticola</name>
    <dbReference type="NCBI Taxonomy" id="47917"/>
    <lineage>
        <taxon>Bacteria</taxon>
        <taxon>Pseudomonadati</taxon>
        <taxon>Pseudomonadota</taxon>
        <taxon>Gammaproteobacteria</taxon>
        <taxon>Enterobacterales</taxon>
        <taxon>Yersiniaceae</taxon>
        <taxon>Serratia</taxon>
    </lineage>
</organism>